<evidence type="ECO:0000313" key="1">
    <source>
        <dbReference type="EMBL" id="CAG8849002.1"/>
    </source>
</evidence>
<proteinExistence type="predicted"/>
<comment type="caution">
    <text evidence="1">The sequence shown here is derived from an EMBL/GenBank/DDBJ whole genome shotgun (WGS) entry which is preliminary data.</text>
</comment>
<name>A0ACA9SU54_9GLOM</name>
<protein>
    <submittedName>
        <fullName evidence="1">25651_t:CDS:1</fullName>
    </submittedName>
</protein>
<keyword evidence="2" id="KW-1185">Reference proteome</keyword>
<feature type="non-terminal residue" evidence="1">
    <location>
        <position position="139"/>
    </location>
</feature>
<feature type="non-terminal residue" evidence="1">
    <location>
        <position position="1"/>
    </location>
</feature>
<evidence type="ECO:0000313" key="2">
    <source>
        <dbReference type="Proteomes" id="UP000789920"/>
    </source>
</evidence>
<sequence>TAQKSPSRRLSAVSSTSSNGTLSVRNRTYQTNSSNNAVPNDDYSSWSQQSPVRSTSTNSQRGSSPSKKTSGNPVKKTRDGRMDMGLLETVHPDQSTPSSSSQSILSRKKSSRRKLSEEQNKETYKAVTDVLKQFMDLEL</sequence>
<dbReference type="Proteomes" id="UP000789920">
    <property type="component" value="Unassembled WGS sequence"/>
</dbReference>
<accession>A0ACA9SU54</accession>
<dbReference type="EMBL" id="CAJVQC010163342">
    <property type="protein sequence ID" value="CAG8849002.1"/>
    <property type="molecule type" value="Genomic_DNA"/>
</dbReference>
<reference evidence="1" key="1">
    <citation type="submission" date="2021-06" db="EMBL/GenBank/DDBJ databases">
        <authorList>
            <person name="Kallberg Y."/>
            <person name="Tangrot J."/>
            <person name="Rosling A."/>
        </authorList>
    </citation>
    <scope>NUCLEOTIDE SEQUENCE</scope>
    <source>
        <strain evidence="1">MA461A</strain>
    </source>
</reference>
<gene>
    <name evidence="1" type="ORF">RPERSI_LOCUS35399</name>
</gene>
<organism evidence="1 2">
    <name type="scientific">Racocetra persica</name>
    <dbReference type="NCBI Taxonomy" id="160502"/>
    <lineage>
        <taxon>Eukaryota</taxon>
        <taxon>Fungi</taxon>
        <taxon>Fungi incertae sedis</taxon>
        <taxon>Mucoromycota</taxon>
        <taxon>Glomeromycotina</taxon>
        <taxon>Glomeromycetes</taxon>
        <taxon>Diversisporales</taxon>
        <taxon>Gigasporaceae</taxon>
        <taxon>Racocetra</taxon>
    </lineage>
</organism>